<evidence type="ECO:0000313" key="1">
    <source>
        <dbReference type="EMBL" id="MFA9949978.1"/>
    </source>
</evidence>
<dbReference type="Proteomes" id="UP001574673">
    <property type="component" value="Unassembled WGS sequence"/>
</dbReference>
<comment type="caution">
    <text evidence="1">The sequence shown here is derived from an EMBL/GenBank/DDBJ whole genome shotgun (WGS) entry which is preliminary data.</text>
</comment>
<proteinExistence type="predicted"/>
<organism evidence="1 2">
    <name type="scientific">Dentiradicibacter hellwigii</name>
    <dbReference type="NCBI Taxonomy" id="3149053"/>
    <lineage>
        <taxon>Bacteria</taxon>
        <taxon>Pseudomonadati</taxon>
        <taxon>Pseudomonadota</taxon>
        <taxon>Betaproteobacteria</taxon>
        <taxon>Rhodocyclales</taxon>
        <taxon>Rhodocyclaceae</taxon>
        <taxon>Dentiradicibacter</taxon>
    </lineage>
</organism>
<protein>
    <submittedName>
        <fullName evidence="1">Uncharacterized protein</fullName>
    </submittedName>
</protein>
<sequence length="117" mass="13600">MKKSDLDRFGELLIKEVRDSAFERYLMIKEGKLKSNIAKEMKKNIDLINNKELLDQIVLDVIDSSLFRFLRMLEENDLHIGFLDGPNIVNESDGISGEIFGEDGWVKLYSEFKESIR</sequence>
<gene>
    <name evidence="1" type="ORF">ABCS64_06550</name>
</gene>
<reference evidence="2" key="1">
    <citation type="submission" date="2024-06" db="EMBL/GenBank/DDBJ databases">
        <title>Radixoralia hellwigii gen. nov., sp nov., isolated from a root canal in the human oral cavity.</title>
        <authorList>
            <person name="Bartsch S."/>
            <person name="Wittmer A."/>
            <person name="Schulz A.-K."/>
            <person name="Neumann-Schaal M."/>
            <person name="Wolf J."/>
            <person name="Gronow S."/>
            <person name="Tennert C."/>
            <person name="Haecker G."/>
            <person name="Cieplik F."/>
            <person name="Al-Ahmad A."/>
        </authorList>
    </citation>
    <scope>NUCLEOTIDE SEQUENCE [LARGE SCALE GENOMIC DNA]</scope>
    <source>
        <strain evidence="2">Wk13</strain>
    </source>
</reference>
<keyword evidence="2" id="KW-1185">Reference proteome</keyword>
<dbReference type="EMBL" id="JBEUWX010000002">
    <property type="protein sequence ID" value="MFA9949978.1"/>
    <property type="molecule type" value="Genomic_DNA"/>
</dbReference>
<name>A0ABV4UEU5_9RHOO</name>
<evidence type="ECO:0000313" key="2">
    <source>
        <dbReference type="Proteomes" id="UP001574673"/>
    </source>
</evidence>
<accession>A0ABV4UEU5</accession>
<dbReference type="RefSeq" id="WP_418891070.1">
    <property type="nucleotide sequence ID" value="NZ_JBEUWX010000002.1"/>
</dbReference>